<dbReference type="AlphaFoldDB" id="A0A2P2BSN9"/>
<evidence type="ECO:0000256" key="1">
    <source>
        <dbReference type="ARBA" id="ARBA00004141"/>
    </source>
</evidence>
<dbReference type="InterPro" id="IPR049783">
    <property type="entry name" value="ABC_perm_TupB-like"/>
</dbReference>
<dbReference type="PANTHER" id="PTHR43632">
    <property type="entry name" value="PERMEASE COMPONENT OF TUNGSTATE ABC TRANSPORTER"/>
    <property type="match status" value="1"/>
</dbReference>
<reference evidence="7 8" key="1">
    <citation type="submission" date="2014-09" db="EMBL/GenBank/DDBJ databases">
        <authorList>
            <person name="Hornung B.V."/>
        </authorList>
    </citation>
    <scope>NUCLEOTIDE SEQUENCE [LARGE SCALE GENOMIC DNA]</scope>
    <source>
        <strain evidence="7 8">FRIFI</strain>
    </source>
</reference>
<evidence type="ECO:0000256" key="3">
    <source>
        <dbReference type="ARBA" id="ARBA00022989"/>
    </source>
</evidence>
<evidence type="ECO:0000259" key="6">
    <source>
        <dbReference type="PROSITE" id="PS50928"/>
    </source>
</evidence>
<sequence length="213" mass="23468">MEVNDIIQIISLSLIVTTTATMIAMIIAIVLSIVIYLKNFRFKKYIITFVNALMSTPPVIMGLLVFLMLSRQGPLGEFKLLFTPVAMIIAQAMLLIPMAMSLIIDLLNKFGGDILTTCKVLQIEDKNIPKIFLKEIKYHLLTVCITTFSRGISEVGAVMLVGGNIKGSTRVMTTYIALSTSMGDFDESLVIAFILLTISTISTIIIKKLQSVI</sequence>
<evidence type="ECO:0000256" key="2">
    <source>
        <dbReference type="ARBA" id="ARBA00022692"/>
    </source>
</evidence>
<dbReference type="KEGG" id="rhom:FRIFI_1856"/>
<keyword evidence="4 5" id="KW-0472">Membrane</keyword>
<proteinExistence type="predicted"/>
<keyword evidence="3 5" id="KW-1133">Transmembrane helix</keyword>
<feature type="transmembrane region" description="Helical" evidence="5">
    <location>
        <begin position="6"/>
        <end position="37"/>
    </location>
</feature>
<feature type="transmembrane region" description="Helical" evidence="5">
    <location>
        <begin position="188"/>
        <end position="206"/>
    </location>
</feature>
<dbReference type="PANTHER" id="PTHR43632:SF1">
    <property type="entry name" value="PERMEASE COMPONENT OF TUNGSTATE ABC TRANSPORTER"/>
    <property type="match status" value="1"/>
</dbReference>
<dbReference type="Proteomes" id="UP000245695">
    <property type="component" value="Chromosome 1"/>
</dbReference>
<gene>
    <name evidence="7" type="ORF">FRIFI_1856</name>
</gene>
<evidence type="ECO:0000256" key="4">
    <source>
        <dbReference type="ARBA" id="ARBA00023136"/>
    </source>
</evidence>
<protein>
    <submittedName>
        <fullName evidence="7">Permease component of tungstate ABC transporter</fullName>
    </submittedName>
</protein>
<evidence type="ECO:0000313" key="8">
    <source>
        <dbReference type="Proteomes" id="UP000245695"/>
    </source>
</evidence>
<evidence type="ECO:0000256" key="5">
    <source>
        <dbReference type="SAM" id="Phobius"/>
    </source>
</evidence>
<dbReference type="SUPFAM" id="SSF161098">
    <property type="entry name" value="MetI-like"/>
    <property type="match status" value="1"/>
</dbReference>
<comment type="subcellular location">
    <subcellularLocation>
        <location evidence="1">Membrane</location>
        <topology evidence="1">Multi-pass membrane protein</topology>
    </subcellularLocation>
</comment>
<dbReference type="RefSeq" id="WP_092925052.1">
    <property type="nucleotide sequence ID" value="NZ_FJTZ01000012.1"/>
</dbReference>
<dbReference type="GO" id="GO:0016020">
    <property type="term" value="C:membrane"/>
    <property type="evidence" value="ECO:0007669"/>
    <property type="project" value="UniProtKB-SubCell"/>
</dbReference>
<feature type="transmembrane region" description="Helical" evidence="5">
    <location>
        <begin position="81"/>
        <end position="104"/>
    </location>
</feature>
<accession>A0A2P2BSN9</accession>
<keyword evidence="2 5" id="KW-0812">Transmembrane</keyword>
<organism evidence="7 8">
    <name type="scientific">Romboutsia hominis</name>
    <dbReference type="NCBI Taxonomy" id="1507512"/>
    <lineage>
        <taxon>Bacteria</taxon>
        <taxon>Bacillati</taxon>
        <taxon>Bacillota</taxon>
        <taxon>Clostridia</taxon>
        <taxon>Peptostreptococcales</taxon>
        <taxon>Peptostreptococcaceae</taxon>
        <taxon>Romboutsia</taxon>
    </lineage>
</organism>
<dbReference type="GO" id="GO:0055085">
    <property type="term" value="P:transmembrane transport"/>
    <property type="evidence" value="ECO:0007669"/>
    <property type="project" value="InterPro"/>
</dbReference>
<evidence type="ECO:0000313" key="7">
    <source>
        <dbReference type="EMBL" id="CEI73387.1"/>
    </source>
</evidence>
<feature type="domain" description="ABC transmembrane type-1" evidence="6">
    <location>
        <begin position="10"/>
        <end position="206"/>
    </location>
</feature>
<dbReference type="EMBL" id="LN650648">
    <property type="protein sequence ID" value="CEI73387.1"/>
    <property type="molecule type" value="Genomic_DNA"/>
</dbReference>
<name>A0A2P2BSN9_9FIRM</name>
<dbReference type="InterPro" id="IPR000515">
    <property type="entry name" value="MetI-like"/>
</dbReference>
<feature type="transmembrane region" description="Helical" evidence="5">
    <location>
        <begin position="49"/>
        <end position="69"/>
    </location>
</feature>
<dbReference type="Gene3D" id="1.10.3720.10">
    <property type="entry name" value="MetI-like"/>
    <property type="match status" value="1"/>
</dbReference>
<dbReference type="CDD" id="cd06261">
    <property type="entry name" value="TM_PBP2"/>
    <property type="match status" value="1"/>
</dbReference>
<dbReference type="NCBIfam" id="NF038017">
    <property type="entry name" value="ABC_perm1"/>
    <property type="match status" value="1"/>
</dbReference>
<keyword evidence="8" id="KW-1185">Reference proteome</keyword>
<dbReference type="InterPro" id="IPR035906">
    <property type="entry name" value="MetI-like_sf"/>
</dbReference>
<dbReference type="PROSITE" id="PS50928">
    <property type="entry name" value="ABC_TM1"/>
    <property type="match status" value="1"/>
</dbReference>